<keyword evidence="1 4" id="KW-0728">SH3 domain</keyword>
<comment type="caution">
    <text evidence="8">The sequence shown here is derived from an EMBL/GenBank/DDBJ whole genome shotgun (WGS) entry which is preliminary data.</text>
</comment>
<organism evidence="8 9">
    <name type="scientific">Oopsacas minuta</name>
    <dbReference type="NCBI Taxonomy" id="111878"/>
    <lineage>
        <taxon>Eukaryota</taxon>
        <taxon>Metazoa</taxon>
        <taxon>Porifera</taxon>
        <taxon>Hexactinellida</taxon>
        <taxon>Hexasterophora</taxon>
        <taxon>Lyssacinosida</taxon>
        <taxon>Leucopsacidae</taxon>
        <taxon>Oopsacas</taxon>
    </lineage>
</organism>
<evidence type="ECO:0000256" key="1">
    <source>
        <dbReference type="ARBA" id="ARBA00022443"/>
    </source>
</evidence>
<proteinExistence type="predicted"/>
<dbReference type="InterPro" id="IPR036028">
    <property type="entry name" value="SH3-like_dom_sf"/>
</dbReference>
<dbReference type="InterPro" id="IPR036860">
    <property type="entry name" value="SH2_dom_sf"/>
</dbReference>
<feature type="region of interest" description="Disordered" evidence="5">
    <location>
        <begin position="198"/>
        <end position="220"/>
    </location>
</feature>
<feature type="domain" description="SH3" evidence="7">
    <location>
        <begin position="211"/>
        <end position="272"/>
    </location>
</feature>
<dbReference type="Pfam" id="PF00018">
    <property type="entry name" value="SH3_1"/>
    <property type="match status" value="1"/>
</dbReference>
<evidence type="ECO:0000256" key="3">
    <source>
        <dbReference type="PROSITE-ProRule" id="PRU00191"/>
    </source>
</evidence>
<feature type="domain" description="SH3" evidence="7">
    <location>
        <begin position="138"/>
        <end position="198"/>
    </location>
</feature>
<gene>
    <name evidence="8" type="ORF">LOD99_6858</name>
</gene>
<dbReference type="Gene3D" id="3.30.505.10">
    <property type="entry name" value="SH2 domain"/>
    <property type="match status" value="1"/>
</dbReference>
<dbReference type="Proteomes" id="UP001165289">
    <property type="component" value="Unassembled WGS sequence"/>
</dbReference>
<dbReference type="AlphaFoldDB" id="A0AAV7JJV9"/>
<dbReference type="PRINTS" id="PR00452">
    <property type="entry name" value="SH3DOMAIN"/>
</dbReference>
<sequence>MDLNSYSWYFGLISRNTSESLLKIHKAGTYLMRDSKSCPGDFVLSVSESGRVSHYIITKRDQYHIGNQVFSDLLSILEFYKTHYLDTTYLTAVCPREQNTFTVHAEPISPSNPLLSQPPASAMSTAVPAPALSQPPVDTRMVIKALYPFSSTDPEDLCFNKGDTMYVINKDEDQWWTVQHESGRTGQVPVPYIQVVSGASNSQPEPQQPENRPVKARATRDRMGCPYDQKALSFKIGDVILVTKRDECGVWEGELNGKKGHFPFNHVQVMDEA</sequence>
<name>A0AAV7JJV9_9METZ</name>
<dbReference type="GO" id="GO:0016477">
    <property type="term" value="P:cell migration"/>
    <property type="evidence" value="ECO:0007669"/>
    <property type="project" value="TreeGrafter"/>
</dbReference>
<reference evidence="8 9" key="1">
    <citation type="journal article" date="2023" name="BMC Biol.">
        <title>The compact genome of the sponge Oopsacas minuta (Hexactinellida) is lacking key metazoan core genes.</title>
        <authorList>
            <person name="Santini S."/>
            <person name="Schenkelaars Q."/>
            <person name="Jourda C."/>
            <person name="Duchesne M."/>
            <person name="Belahbib H."/>
            <person name="Rocher C."/>
            <person name="Selva M."/>
            <person name="Riesgo A."/>
            <person name="Vervoort M."/>
            <person name="Leys S.P."/>
            <person name="Kodjabachian L."/>
            <person name="Le Bivic A."/>
            <person name="Borchiellini C."/>
            <person name="Claverie J.M."/>
            <person name="Renard E."/>
        </authorList>
    </citation>
    <scope>NUCLEOTIDE SEQUENCE [LARGE SCALE GENOMIC DNA]</scope>
    <source>
        <strain evidence="8">SPO-2</strain>
    </source>
</reference>
<dbReference type="PANTHER" id="PTHR19969:SF5">
    <property type="entry name" value="CRK-LIKE PROTEIN"/>
    <property type="match status" value="1"/>
</dbReference>
<dbReference type="GO" id="GO:0030971">
    <property type="term" value="F:receptor tyrosine kinase binding"/>
    <property type="evidence" value="ECO:0007669"/>
    <property type="project" value="TreeGrafter"/>
</dbReference>
<dbReference type="Pfam" id="PF07653">
    <property type="entry name" value="SH3_2"/>
    <property type="match status" value="1"/>
</dbReference>
<dbReference type="SUPFAM" id="SSF50044">
    <property type="entry name" value="SH3-domain"/>
    <property type="match status" value="2"/>
</dbReference>
<dbReference type="InterPro" id="IPR001452">
    <property type="entry name" value="SH3_domain"/>
</dbReference>
<evidence type="ECO:0000256" key="4">
    <source>
        <dbReference type="PROSITE-ProRule" id="PRU00192"/>
    </source>
</evidence>
<dbReference type="SMART" id="SM00326">
    <property type="entry name" value="SH3"/>
    <property type="match status" value="2"/>
</dbReference>
<evidence type="ECO:0000256" key="2">
    <source>
        <dbReference type="ARBA" id="ARBA00022999"/>
    </source>
</evidence>
<evidence type="ECO:0000313" key="8">
    <source>
        <dbReference type="EMBL" id="KAI6649139.1"/>
    </source>
</evidence>
<dbReference type="InterPro" id="IPR000980">
    <property type="entry name" value="SH2"/>
</dbReference>
<keyword evidence="2 3" id="KW-0727">SH2 domain</keyword>
<keyword evidence="9" id="KW-1185">Reference proteome</keyword>
<dbReference type="GO" id="GO:0035591">
    <property type="term" value="F:signaling adaptor activity"/>
    <property type="evidence" value="ECO:0007669"/>
    <property type="project" value="TreeGrafter"/>
</dbReference>
<evidence type="ECO:0000259" key="6">
    <source>
        <dbReference type="PROSITE" id="PS50001"/>
    </source>
</evidence>
<accession>A0AAV7JJV9</accession>
<dbReference type="Pfam" id="PF00017">
    <property type="entry name" value="SH2"/>
    <property type="match status" value="1"/>
</dbReference>
<evidence type="ECO:0000256" key="5">
    <source>
        <dbReference type="SAM" id="MobiDB-lite"/>
    </source>
</evidence>
<evidence type="ECO:0000313" key="9">
    <source>
        <dbReference type="Proteomes" id="UP001165289"/>
    </source>
</evidence>
<dbReference type="Gene3D" id="2.30.30.40">
    <property type="entry name" value="SH3 Domains"/>
    <property type="match status" value="2"/>
</dbReference>
<dbReference type="GO" id="GO:0007167">
    <property type="term" value="P:enzyme-linked receptor protein signaling pathway"/>
    <property type="evidence" value="ECO:0007669"/>
    <property type="project" value="TreeGrafter"/>
</dbReference>
<feature type="domain" description="SH2" evidence="6">
    <location>
        <begin position="8"/>
        <end position="96"/>
    </location>
</feature>
<dbReference type="SMART" id="SM00252">
    <property type="entry name" value="SH2"/>
    <property type="match status" value="1"/>
</dbReference>
<dbReference type="PROSITE" id="PS50001">
    <property type="entry name" value="SH2"/>
    <property type="match status" value="1"/>
</dbReference>
<evidence type="ECO:0000259" key="7">
    <source>
        <dbReference type="PROSITE" id="PS50002"/>
    </source>
</evidence>
<dbReference type="PANTHER" id="PTHR19969">
    <property type="entry name" value="SH2-SH3 ADAPTOR PROTEIN-RELATED"/>
    <property type="match status" value="1"/>
</dbReference>
<dbReference type="SUPFAM" id="SSF55550">
    <property type="entry name" value="SH2 domain"/>
    <property type="match status" value="1"/>
</dbReference>
<dbReference type="PROSITE" id="PS50002">
    <property type="entry name" value="SH3"/>
    <property type="match status" value="2"/>
</dbReference>
<dbReference type="GO" id="GO:0005737">
    <property type="term" value="C:cytoplasm"/>
    <property type="evidence" value="ECO:0007669"/>
    <property type="project" value="TreeGrafter"/>
</dbReference>
<dbReference type="InterPro" id="IPR051184">
    <property type="entry name" value="Tyrosine-phos_adapter"/>
</dbReference>
<feature type="compositionally biased region" description="Polar residues" evidence="5">
    <location>
        <begin position="198"/>
        <end position="210"/>
    </location>
</feature>
<dbReference type="EMBL" id="JAKMXF010000322">
    <property type="protein sequence ID" value="KAI6649139.1"/>
    <property type="molecule type" value="Genomic_DNA"/>
</dbReference>
<protein>
    <submittedName>
        <fullName evidence="8">Crk-like protein</fullName>
    </submittedName>
</protein>
<dbReference type="PRINTS" id="PR00401">
    <property type="entry name" value="SH2DOMAIN"/>
</dbReference>